<evidence type="ECO:0000256" key="1">
    <source>
        <dbReference type="ARBA" id="ARBA00004141"/>
    </source>
</evidence>
<evidence type="ECO:0000256" key="4">
    <source>
        <dbReference type="ARBA" id="ARBA00023136"/>
    </source>
</evidence>
<feature type="transmembrane region" description="Helical" evidence="7">
    <location>
        <begin position="137"/>
        <end position="155"/>
    </location>
</feature>
<proteinExistence type="predicted"/>
<dbReference type="InterPro" id="IPR004254">
    <property type="entry name" value="AdipoR/HlyIII-related"/>
</dbReference>
<protein>
    <submittedName>
        <fullName evidence="8">Hemolysin III family protein</fullName>
    </submittedName>
</protein>
<dbReference type="Proteomes" id="UP000718821">
    <property type="component" value="Unassembled WGS sequence"/>
</dbReference>
<accession>A0A938WXM8</accession>
<evidence type="ECO:0000256" key="6">
    <source>
        <dbReference type="SAM" id="MobiDB-lite"/>
    </source>
</evidence>
<name>A0A938WXM8_9BIFI</name>
<dbReference type="EMBL" id="JACLYU010000005">
    <property type="protein sequence ID" value="MBM6699547.1"/>
    <property type="molecule type" value="Genomic_DNA"/>
</dbReference>
<evidence type="ECO:0000256" key="3">
    <source>
        <dbReference type="ARBA" id="ARBA00022989"/>
    </source>
</evidence>
<reference evidence="8" key="2">
    <citation type="journal article" date="2021" name="Sci. Rep.">
        <title>The distribution of antibiotic resistance genes in chicken gut microbiota commensals.</title>
        <authorList>
            <person name="Juricova H."/>
            <person name="Matiasovicova J."/>
            <person name="Kubasova T."/>
            <person name="Cejkova D."/>
            <person name="Rychlik I."/>
        </authorList>
    </citation>
    <scope>NUCLEOTIDE SEQUENCE</scope>
    <source>
        <strain evidence="8">An836</strain>
    </source>
</reference>
<dbReference type="Pfam" id="PF03006">
    <property type="entry name" value="HlyIII"/>
    <property type="match status" value="1"/>
</dbReference>
<dbReference type="PANTHER" id="PTHR20855">
    <property type="entry name" value="ADIPOR/PROGESTIN RECEPTOR-RELATED"/>
    <property type="match status" value="1"/>
</dbReference>
<feature type="binding site" evidence="5">
    <location>
        <position position="118"/>
    </location>
    <ligand>
        <name>Zn(2+)</name>
        <dbReference type="ChEBI" id="CHEBI:29105"/>
    </ligand>
</feature>
<feature type="region of interest" description="Disordered" evidence="6">
    <location>
        <begin position="1"/>
        <end position="38"/>
    </location>
</feature>
<feature type="compositionally biased region" description="Basic residues" evidence="6">
    <location>
        <begin position="21"/>
        <end position="32"/>
    </location>
</feature>
<keyword evidence="2 7" id="KW-0812">Transmembrane</keyword>
<feature type="binding site" evidence="5">
    <location>
        <position position="254"/>
    </location>
    <ligand>
        <name>Zn(2+)</name>
        <dbReference type="ChEBI" id="CHEBI:29105"/>
    </ligand>
</feature>
<dbReference type="GO" id="GO:0046872">
    <property type="term" value="F:metal ion binding"/>
    <property type="evidence" value="ECO:0007669"/>
    <property type="project" value="UniProtKB-KW"/>
</dbReference>
<sequence length="276" mass="30066">MSRITMTTSRKTKPTPEPMRRMSRRRTGRGPARRPTTTVAKLRAGHEAGLRAQARRAKARLLAAKPKLRGVLHLVTFPLCIAASVVLIVLARGALMKTAVSVFAATAILLFGNSALLHIGHGRWPMAVERVLRQIDYSNIFLIIAGTNTPFLMAFDPRIRWPYLAVVWAAAIAGTVCHVIWPDGKDVLFTVIYIVLGLAPVVLLPFMWTNPFIGPAGTVLIASGGACYIAGAVCFARRSPNPVPGWFGYHELFHLGTVAGYACHVVAMFLTVCAMR</sequence>
<feature type="transmembrane region" description="Helical" evidence="7">
    <location>
        <begin position="219"/>
        <end position="238"/>
    </location>
</feature>
<keyword evidence="5" id="KW-0479">Metal-binding</keyword>
<evidence type="ECO:0000256" key="2">
    <source>
        <dbReference type="ARBA" id="ARBA00022692"/>
    </source>
</evidence>
<dbReference type="PANTHER" id="PTHR20855:SF3">
    <property type="entry name" value="LD03007P"/>
    <property type="match status" value="1"/>
</dbReference>
<keyword evidence="9" id="KW-1185">Reference proteome</keyword>
<keyword evidence="3 7" id="KW-1133">Transmembrane helix</keyword>
<dbReference type="GO" id="GO:0016020">
    <property type="term" value="C:membrane"/>
    <property type="evidence" value="ECO:0007669"/>
    <property type="project" value="UniProtKB-SubCell"/>
</dbReference>
<feature type="transmembrane region" description="Helical" evidence="7">
    <location>
        <begin position="98"/>
        <end position="117"/>
    </location>
</feature>
<organism evidence="8 9">
    <name type="scientific">Bifidobacterium pullorum subsp. saeculare</name>
    <dbReference type="NCBI Taxonomy" id="78257"/>
    <lineage>
        <taxon>Bacteria</taxon>
        <taxon>Bacillati</taxon>
        <taxon>Actinomycetota</taxon>
        <taxon>Actinomycetes</taxon>
        <taxon>Bifidobacteriales</taxon>
        <taxon>Bifidobacteriaceae</taxon>
        <taxon>Bifidobacterium</taxon>
    </lineage>
</organism>
<evidence type="ECO:0000313" key="8">
    <source>
        <dbReference type="EMBL" id="MBM6699547.1"/>
    </source>
</evidence>
<evidence type="ECO:0000256" key="7">
    <source>
        <dbReference type="SAM" id="Phobius"/>
    </source>
</evidence>
<gene>
    <name evidence="8" type="ORF">H7U32_04290</name>
</gene>
<reference evidence="8" key="1">
    <citation type="submission" date="2020-08" db="EMBL/GenBank/DDBJ databases">
        <authorList>
            <person name="Cejkova D."/>
            <person name="Kubasova T."/>
            <person name="Jahodarova E."/>
            <person name="Rychlik I."/>
        </authorList>
    </citation>
    <scope>NUCLEOTIDE SEQUENCE</scope>
    <source>
        <strain evidence="8">An836</strain>
    </source>
</reference>
<keyword evidence="5" id="KW-0862">Zinc</keyword>
<feature type="transmembrane region" description="Helical" evidence="7">
    <location>
        <begin position="258"/>
        <end position="275"/>
    </location>
</feature>
<comment type="caution">
    <text evidence="8">The sequence shown here is derived from an EMBL/GenBank/DDBJ whole genome shotgun (WGS) entry which is preliminary data.</text>
</comment>
<feature type="binding site" evidence="5">
    <location>
        <position position="250"/>
    </location>
    <ligand>
        <name>Zn(2+)</name>
        <dbReference type="ChEBI" id="CHEBI:29105"/>
    </ligand>
</feature>
<comment type="subcellular location">
    <subcellularLocation>
        <location evidence="1">Membrane</location>
        <topology evidence="1">Multi-pass membrane protein</topology>
    </subcellularLocation>
</comment>
<feature type="transmembrane region" description="Helical" evidence="7">
    <location>
        <begin position="162"/>
        <end position="181"/>
    </location>
</feature>
<keyword evidence="4 7" id="KW-0472">Membrane</keyword>
<evidence type="ECO:0000313" key="9">
    <source>
        <dbReference type="Proteomes" id="UP000718821"/>
    </source>
</evidence>
<dbReference type="AlphaFoldDB" id="A0A938WXM8"/>
<feature type="transmembrane region" description="Helical" evidence="7">
    <location>
        <begin position="187"/>
        <end position="207"/>
    </location>
</feature>
<evidence type="ECO:0000256" key="5">
    <source>
        <dbReference type="PIRSR" id="PIRSR604254-1"/>
    </source>
</evidence>
<feature type="transmembrane region" description="Helical" evidence="7">
    <location>
        <begin position="71"/>
        <end position="91"/>
    </location>
</feature>